<dbReference type="EMBL" id="CP067378">
    <property type="protein sequence ID" value="QYS89091.1"/>
    <property type="molecule type" value="Genomic_DNA"/>
</dbReference>
<dbReference type="KEGG" id="fdv:JJC05_01225"/>
<dbReference type="InterPro" id="IPR027417">
    <property type="entry name" value="P-loop_NTPase"/>
</dbReference>
<dbReference type="Proteomes" id="UP000824721">
    <property type="component" value="Chromosome"/>
</dbReference>
<keyword evidence="2" id="KW-0547">Nucleotide-binding</keyword>
<feature type="domain" description="ORC1/DEAH AAA+ ATPase" evidence="1">
    <location>
        <begin position="73"/>
        <end position="187"/>
    </location>
</feature>
<protein>
    <submittedName>
        <fullName evidence="2">ATP-binding protein</fullName>
    </submittedName>
</protein>
<accession>A0A8G0KS60</accession>
<dbReference type="GO" id="GO:0016887">
    <property type="term" value="F:ATP hydrolysis activity"/>
    <property type="evidence" value="ECO:0007669"/>
    <property type="project" value="InterPro"/>
</dbReference>
<proteinExistence type="predicted"/>
<dbReference type="SUPFAM" id="SSF52540">
    <property type="entry name" value="P-loop containing nucleoside triphosphate hydrolases"/>
    <property type="match status" value="1"/>
</dbReference>
<dbReference type="AlphaFoldDB" id="A0A8G0KS60"/>
<evidence type="ECO:0000313" key="2">
    <source>
        <dbReference type="EMBL" id="QYS89091.1"/>
    </source>
</evidence>
<dbReference type="GO" id="GO:0005524">
    <property type="term" value="F:ATP binding"/>
    <property type="evidence" value="ECO:0007669"/>
    <property type="project" value="UniProtKB-KW"/>
</dbReference>
<dbReference type="InterPro" id="IPR049945">
    <property type="entry name" value="AAA_22"/>
</dbReference>
<name>A0A8G0KS60_9FLAO</name>
<dbReference type="Pfam" id="PF13401">
    <property type="entry name" value="AAA_22"/>
    <property type="match status" value="1"/>
</dbReference>
<reference evidence="2" key="1">
    <citation type="submission" date="2020-12" db="EMBL/GenBank/DDBJ databases">
        <title>Genome sequencing of genetic groups of Flavobacterium columnare.</title>
        <authorList>
            <person name="Waldbieser G.C."/>
            <person name="Griffin M.J."/>
            <person name="LaFrentz B.R."/>
        </authorList>
    </citation>
    <scope>NUCLEOTIDE SEQUENCE</scope>
    <source>
        <strain evidence="2">90-106</strain>
    </source>
</reference>
<evidence type="ECO:0000259" key="1">
    <source>
        <dbReference type="Pfam" id="PF13401"/>
    </source>
</evidence>
<gene>
    <name evidence="2" type="ORF">JJC05_01225</name>
</gene>
<organism evidence="2">
    <name type="scientific">Flavobacterium columnare</name>
    <dbReference type="NCBI Taxonomy" id="996"/>
    <lineage>
        <taxon>Bacteria</taxon>
        <taxon>Pseudomonadati</taxon>
        <taxon>Bacteroidota</taxon>
        <taxon>Flavobacteriia</taxon>
        <taxon>Flavobacteriales</taxon>
        <taxon>Flavobacteriaceae</taxon>
        <taxon>Flavobacterium</taxon>
    </lineage>
</organism>
<dbReference type="Gene3D" id="3.40.50.300">
    <property type="entry name" value="P-loop containing nucleotide triphosphate hydrolases"/>
    <property type="match status" value="1"/>
</dbReference>
<keyword evidence="2" id="KW-0067">ATP-binding</keyword>
<sequence length="206" mass="23160">MAEKCGINHGALSTILAGKYGADESKMLTKIAVALGYKESNWQIVPTINNYRTIAKVVNDAKNESMWFAISNPAGSGKTKTLEHLFNQDETGSVILIQCEEWSGRQFLMQLIKKTVGEEIKGKYKTNMELIQLLSDFFNEKQFDKPVLLIDEADKLRPAAFRALIPLYNKTEDRLGVVLSGTENLEKEIKAGVRLNKKDSTKFIQE</sequence>